<keyword evidence="3" id="KW-0998">Cell outer membrane</keyword>
<evidence type="ECO:0000256" key="2">
    <source>
        <dbReference type="ARBA" id="ARBA00023136"/>
    </source>
</evidence>
<accession>A0A1H5L9A6</accession>
<dbReference type="GO" id="GO:0009279">
    <property type="term" value="C:cell outer membrane"/>
    <property type="evidence" value="ECO:0007669"/>
    <property type="project" value="UniProtKB-SubCell"/>
</dbReference>
<dbReference type="STRING" id="648782.SAMN04488554_2686"/>
<dbReference type="EMBL" id="FNTX01000002">
    <property type="protein sequence ID" value="SEE73662.1"/>
    <property type="molecule type" value="Genomic_DNA"/>
</dbReference>
<dbReference type="AlphaFoldDB" id="A0A1H5L9A6"/>
<evidence type="ECO:0000256" key="5">
    <source>
        <dbReference type="SAM" id="MobiDB-lite"/>
    </source>
</evidence>
<dbReference type="InterPro" id="IPR006664">
    <property type="entry name" value="OMP_bac"/>
</dbReference>
<dbReference type="InterPro" id="IPR050330">
    <property type="entry name" value="Bact_OuterMem_StrucFunc"/>
</dbReference>
<dbReference type="InterPro" id="IPR036737">
    <property type="entry name" value="OmpA-like_sf"/>
</dbReference>
<dbReference type="Pfam" id="PF00691">
    <property type="entry name" value="OmpA"/>
    <property type="match status" value="1"/>
</dbReference>
<dbReference type="PROSITE" id="PS51123">
    <property type="entry name" value="OMPA_2"/>
    <property type="match status" value="1"/>
</dbReference>
<dbReference type="PANTHER" id="PTHR30329:SF21">
    <property type="entry name" value="LIPOPROTEIN YIAD-RELATED"/>
    <property type="match status" value="1"/>
</dbReference>
<evidence type="ECO:0000256" key="1">
    <source>
        <dbReference type="ARBA" id="ARBA00004442"/>
    </source>
</evidence>
<dbReference type="PROSITE" id="PS51257">
    <property type="entry name" value="PROKAR_LIPOPROTEIN"/>
    <property type="match status" value="1"/>
</dbReference>
<dbReference type="PANTHER" id="PTHR30329">
    <property type="entry name" value="STATOR ELEMENT OF FLAGELLAR MOTOR COMPLEX"/>
    <property type="match status" value="1"/>
</dbReference>
<dbReference type="SUPFAM" id="SSF103088">
    <property type="entry name" value="OmpA-like"/>
    <property type="match status" value="1"/>
</dbReference>
<comment type="subcellular location">
    <subcellularLocation>
        <location evidence="1">Cell outer membrane</location>
    </subcellularLocation>
</comment>
<name>A0A1H5L9A6_9MICO</name>
<feature type="region of interest" description="Disordered" evidence="5">
    <location>
        <begin position="24"/>
        <end position="70"/>
    </location>
</feature>
<dbReference type="Proteomes" id="UP000199220">
    <property type="component" value="Unassembled WGS sequence"/>
</dbReference>
<dbReference type="CDD" id="cd07185">
    <property type="entry name" value="OmpA_C-like"/>
    <property type="match status" value="1"/>
</dbReference>
<gene>
    <name evidence="7" type="ORF">SAMN04488554_2686</name>
</gene>
<dbReference type="PRINTS" id="PR01021">
    <property type="entry name" value="OMPADOMAIN"/>
</dbReference>
<organism evidence="7 8">
    <name type="scientific">Ruania alba</name>
    <dbReference type="NCBI Taxonomy" id="648782"/>
    <lineage>
        <taxon>Bacteria</taxon>
        <taxon>Bacillati</taxon>
        <taxon>Actinomycetota</taxon>
        <taxon>Actinomycetes</taxon>
        <taxon>Micrococcales</taxon>
        <taxon>Ruaniaceae</taxon>
        <taxon>Ruania</taxon>
    </lineage>
</organism>
<evidence type="ECO:0000256" key="4">
    <source>
        <dbReference type="PROSITE-ProRule" id="PRU00473"/>
    </source>
</evidence>
<feature type="domain" description="OmpA-like" evidence="6">
    <location>
        <begin position="288"/>
        <end position="407"/>
    </location>
</feature>
<protein>
    <submittedName>
        <fullName evidence="7">OmpA family protein</fullName>
    </submittedName>
</protein>
<dbReference type="OrthoDB" id="3820813at2"/>
<evidence type="ECO:0000256" key="3">
    <source>
        <dbReference type="ARBA" id="ARBA00023237"/>
    </source>
</evidence>
<dbReference type="InterPro" id="IPR006665">
    <property type="entry name" value="OmpA-like"/>
</dbReference>
<dbReference type="RefSeq" id="WP_089773609.1">
    <property type="nucleotide sequence ID" value="NZ_FNTX01000002.1"/>
</dbReference>
<evidence type="ECO:0000259" key="6">
    <source>
        <dbReference type="PROSITE" id="PS51123"/>
    </source>
</evidence>
<sequence length="407" mass="43378">MKYTTFQMAAVPALLAVTLAGCGPQEAEFDPPATDESSSEAPEGTGDPAEPEEPSSSNEEPGDDPTASAEPVEIPECLEDGDDRTIAMLDDVVIPAETIAATPSETIEVGGKTVELPGIPETEIPERVIEAGCVIVYDAPGGCLGAIEISRAVIPEAVIPERVLPAVTLPDGTVIEEEVLPAVTRDAVVVPGDRTEEVCQNTDEASEGGYVSHVYRDAVSRSSRHQRVLIQSERVRHPVWVDGELVGRTIVSRARVDSTRYGDLFIDGASLHGFWLDDAENTEVAEDENQTFFTTPSDVLFAVDEATIDPAAESELETIAAAIATLGDDVQVLVDGHTDNVRSAEHNQRLSEERAEAVAAWLTDNAGIDAGSITTRGFGFDYPRADNSTEEGRADNRRVVITAITQG</sequence>
<keyword evidence="2 4" id="KW-0472">Membrane</keyword>
<evidence type="ECO:0000313" key="8">
    <source>
        <dbReference type="Proteomes" id="UP000199220"/>
    </source>
</evidence>
<proteinExistence type="predicted"/>
<reference evidence="8" key="1">
    <citation type="submission" date="2016-10" db="EMBL/GenBank/DDBJ databases">
        <authorList>
            <person name="Varghese N."/>
            <person name="Submissions S."/>
        </authorList>
    </citation>
    <scope>NUCLEOTIDE SEQUENCE [LARGE SCALE GENOMIC DNA]</scope>
    <source>
        <strain evidence="8">DSM 21368</strain>
    </source>
</reference>
<keyword evidence="8" id="KW-1185">Reference proteome</keyword>
<evidence type="ECO:0000313" key="7">
    <source>
        <dbReference type="EMBL" id="SEE73662.1"/>
    </source>
</evidence>
<dbReference type="Gene3D" id="3.30.1330.60">
    <property type="entry name" value="OmpA-like domain"/>
    <property type="match status" value="1"/>
</dbReference>